<evidence type="ECO:0000259" key="1">
    <source>
        <dbReference type="Pfam" id="PF04273"/>
    </source>
</evidence>
<dbReference type="NCBIfam" id="TIGR01244">
    <property type="entry name" value="TIGR01244 family sulfur transferase"/>
    <property type="match status" value="1"/>
</dbReference>
<name>A0ABY1PLE3_9HYPH</name>
<protein>
    <submittedName>
        <fullName evidence="2">TIGR01244 family protein</fullName>
    </submittedName>
</protein>
<evidence type="ECO:0000313" key="2">
    <source>
        <dbReference type="EMBL" id="SMP36561.1"/>
    </source>
</evidence>
<dbReference type="Gene3D" id="3.90.190.10">
    <property type="entry name" value="Protein tyrosine phosphatase superfamily"/>
    <property type="match status" value="1"/>
</dbReference>
<proteinExistence type="predicted"/>
<dbReference type="SUPFAM" id="SSF52799">
    <property type="entry name" value="(Phosphotyrosine protein) phosphatases II"/>
    <property type="match status" value="1"/>
</dbReference>
<dbReference type="InterPro" id="IPR029021">
    <property type="entry name" value="Prot-tyrosine_phosphatase-like"/>
</dbReference>
<sequence length="108" mass="11391">MNPNKLSADVSASGQIDPSDIAAIKELGFRSIICNRPDGEGADQPDFEEIRQAAEAAGLQARYLPVSPSGLTAADLEGFSGLTETLPKPILAYCRSGARSAALWQNTQ</sequence>
<keyword evidence="3" id="KW-1185">Reference proteome</keyword>
<gene>
    <name evidence="2" type="ORF">SAMN06265374_4191</name>
</gene>
<organism evidence="2 3">
    <name type="scientific">Roseibium denhamense</name>
    <dbReference type="NCBI Taxonomy" id="76305"/>
    <lineage>
        <taxon>Bacteria</taxon>
        <taxon>Pseudomonadati</taxon>
        <taxon>Pseudomonadota</taxon>
        <taxon>Alphaproteobacteria</taxon>
        <taxon>Hyphomicrobiales</taxon>
        <taxon>Stappiaceae</taxon>
        <taxon>Roseibium</taxon>
    </lineage>
</organism>
<dbReference type="EMBL" id="FXTT01000007">
    <property type="protein sequence ID" value="SMP36561.1"/>
    <property type="molecule type" value="Genomic_DNA"/>
</dbReference>
<dbReference type="Pfam" id="PF04273">
    <property type="entry name" value="BLH_phosphatase"/>
    <property type="match status" value="1"/>
</dbReference>
<feature type="domain" description="Beta-lactamase hydrolase-like protein phosphatase-like" evidence="1">
    <location>
        <begin position="6"/>
        <end position="107"/>
    </location>
</feature>
<dbReference type="RefSeq" id="WP_155192476.1">
    <property type="nucleotide sequence ID" value="NZ_BAAAEA010000005.1"/>
</dbReference>
<accession>A0ABY1PLE3</accession>
<dbReference type="Proteomes" id="UP001157914">
    <property type="component" value="Unassembled WGS sequence"/>
</dbReference>
<dbReference type="InterPro" id="IPR005939">
    <property type="entry name" value="BLH_phosphatase-like"/>
</dbReference>
<comment type="caution">
    <text evidence="2">The sequence shown here is derived from an EMBL/GenBank/DDBJ whole genome shotgun (WGS) entry which is preliminary data.</text>
</comment>
<reference evidence="2 3" key="1">
    <citation type="submission" date="2017-05" db="EMBL/GenBank/DDBJ databases">
        <authorList>
            <person name="Varghese N."/>
            <person name="Submissions S."/>
        </authorList>
    </citation>
    <scope>NUCLEOTIDE SEQUENCE [LARGE SCALE GENOMIC DNA]</scope>
    <source>
        <strain evidence="2 3">DSM 15949</strain>
    </source>
</reference>
<evidence type="ECO:0000313" key="3">
    <source>
        <dbReference type="Proteomes" id="UP001157914"/>
    </source>
</evidence>